<feature type="site" description="Interaction with DNA" evidence="11">
    <location>
        <position position="476"/>
    </location>
</feature>
<keyword evidence="5" id="KW-0378">Hydrolase</keyword>
<evidence type="ECO:0000256" key="6">
    <source>
        <dbReference type="ARBA" id="ARBA00022839"/>
    </source>
</evidence>
<evidence type="ECO:0000256" key="1">
    <source>
        <dbReference type="ARBA" id="ARBA00004123"/>
    </source>
</evidence>
<evidence type="ECO:0000256" key="2">
    <source>
        <dbReference type="ARBA" id="ARBA00010205"/>
    </source>
</evidence>
<feature type="compositionally biased region" description="Low complexity" evidence="12">
    <location>
        <begin position="54"/>
        <end position="70"/>
    </location>
</feature>
<dbReference type="AlphaFoldDB" id="A0A151WNZ6"/>
<evidence type="ECO:0000313" key="14">
    <source>
        <dbReference type="Proteomes" id="UP000075809"/>
    </source>
</evidence>
<dbReference type="EMBL" id="KQ982907">
    <property type="protein sequence ID" value="KYQ49415.1"/>
    <property type="molecule type" value="Genomic_DNA"/>
</dbReference>
<feature type="region of interest" description="Disordered" evidence="12">
    <location>
        <begin position="54"/>
        <end position="76"/>
    </location>
</feature>
<dbReference type="GO" id="GO:0004527">
    <property type="term" value="F:exonuclease activity"/>
    <property type="evidence" value="ECO:0007669"/>
    <property type="project" value="UniProtKB-KW"/>
</dbReference>
<evidence type="ECO:0000256" key="8">
    <source>
        <dbReference type="ARBA" id="ARBA00023242"/>
    </source>
</evidence>
<feature type="binding site" evidence="10">
    <location>
        <position position="453"/>
    </location>
    <ligand>
        <name>substrate</name>
    </ligand>
</feature>
<evidence type="ECO:0000313" key="13">
    <source>
        <dbReference type="EMBL" id="KYQ49415.1"/>
    </source>
</evidence>
<evidence type="ECO:0000256" key="3">
    <source>
        <dbReference type="ARBA" id="ARBA00022722"/>
    </source>
</evidence>
<evidence type="ECO:0000256" key="9">
    <source>
        <dbReference type="PIRSR" id="PIRSR610347-1"/>
    </source>
</evidence>
<feature type="active site" description="Proton donor/acceptor" evidence="9">
    <location>
        <position position="451"/>
    </location>
</feature>
<keyword evidence="7" id="KW-0234">DNA repair</keyword>
<accession>A0A151WNZ6</accession>
<feature type="region of interest" description="Disordered" evidence="12">
    <location>
        <begin position="572"/>
        <end position="608"/>
    </location>
</feature>
<keyword evidence="6" id="KW-0269">Exonuclease</keyword>
<evidence type="ECO:0000256" key="5">
    <source>
        <dbReference type="ARBA" id="ARBA00022801"/>
    </source>
</evidence>
<feature type="compositionally biased region" description="Low complexity" evidence="12">
    <location>
        <begin position="582"/>
        <end position="603"/>
    </location>
</feature>
<feature type="region of interest" description="Disordered" evidence="12">
    <location>
        <begin position="19"/>
        <end position="40"/>
    </location>
</feature>
<dbReference type="Proteomes" id="UP000075809">
    <property type="component" value="Unassembled WGS sequence"/>
</dbReference>
<dbReference type="STRING" id="64791.A0A151WNZ6"/>
<protein>
    <submittedName>
        <fullName evidence="13">Putative tyrosyl-DNA phosphodiesterase</fullName>
    </submittedName>
</protein>
<dbReference type="Pfam" id="PF06087">
    <property type="entry name" value="Tyr-DNA_phospho"/>
    <property type="match status" value="1"/>
</dbReference>
<proteinExistence type="inferred from homology"/>
<dbReference type="InterPro" id="IPR010347">
    <property type="entry name" value="Tdp1"/>
</dbReference>
<dbReference type="GO" id="GO:0005634">
    <property type="term" value="C:nucleus"/>
    <property type="evidence" value="ECO:0007669"/>
    <property type="project" value="UniProtKB-SubCell"/>
</dbReference>
<dbReference type="GO" id="GO:0003690">
    <property type="term" value="F:double-stranded DNA binding"/>
    <property type="evidence" value="ECO:0007669"/>
    <property type="project" value="TreeGrafter"/>
</dbReference>
<evidence type="ECO:0000256" key="7">
    <source>
        <dbReference type="ARBA" id="ARBA00023204"/>
    </source>
</evidence>
<sequence>MDIEVQALSTVLFDKRRENSQSIEARENNQKISKSGSSVTKNIRRINIQNNNRTKNNQQNISNYQNSSRNKSLGTSMNMNSIMNKFQACNSQKSRKKVSEKAIKMMRKLGHMIVQPGEFAIKYDYSAPYHLFLTRIENSEETYKQEFSITFPEILDCSLGEIVYSLHLNFIVDVEWLCWQYLLAGQSTDMTILYGGKAYYQKLFNNITVIKVNIETEFACHHTKIMILQYKDDGIRVIVSTANLRSTDWENVTQGLWISPHLPRLPESANSSDGESPTGFKKDLERYLRRYKQPALTQWIWAVQKADFSKVNVFLIASIPGIYQNNEANFWGYKKLAHVLSHHVTLPSDVFPWPIVAQSSSIGKLGSSFESWLLKDIIPCMSRENTKSIKGQPEFKFIYPSIQNYKHSFHYQNVSWCSPYSAETHSKQQWLDLYLHQWKAKRTGRNRAMPHIKSYTRISPDSKSIPWFVLTSANLSKAAWGSIEQYGYSIGNYEVGVIFVPKFITKTTTFPIVNENDPAIPVFPIPYDLPLSQYEWNDGPFVIEFCNSLRWTKWLSSTEKVLLEEKYPKQMEVSDEEGTQESNNLSKKNKISSNLSKKSSSSRIKLEDQRSDEAFQNLETYASALKGKRNDETNFSYFVAQKLRNYDKLTQSIIRNEIITIFLNADRNISYNISYQLNKKNVTKAYEPINKFNK</sequence>
<evidence type="ECO:0000256" key="10">
    <source>
        <dbReference type="PIRSR" id="PIRSR610347-2"/>
    </source>
</evidence>
<dbReference type="SUPFAM" id="SSF56024">
    <property type="entry name" value="Phospholipase D/nuclease"/>
    <property type="match status" value="2"/>
</dbReference>
<keyword evidence="14" id="KW-1185">Reference proteome</keyword>
<dbReference type="GO" id="GO:0017005">
    <property type="term" value="F:3'-tyrosyl-DNA phosphodiesterase activity"/>
    <property type="evidence" value="ECO:0007669"/>
    <property type="project" value="TreeGrafter"/>
</dbReference>
<dbReference type="GO" id="GO:0006281">
    <property type="term" value="P:DNA repair"/>
    <property type="evidence" value="ECO:0007669"/>
    <property type="project" value="UniProtKB-KW"/>
</dbReference>
<evidence type="ECO:0000256" key="4">
    <source>
        <dbReference type="ARBA" id="ARBA00022763"/>
    </source>
</evidence>
<dbReference type="GO" id="GO:0003697">
    <property type="term" value="F:single-stranded DNA binding"/>
    <property type="evidence" value="ECO:0007669"/>
    <property type="project" value="TreeGrafter"/>
</dbReference>
<feature type="binding site" evidence="10">
    <location>
        <position position="224"/>
    </location>
    <ligand>
        <name>substrate</name>
    </ligand>
</feature>
<evidence type="ECO:0000256" key="11">
    <source>
        <dbReference type="PIRSR" id="PIRSR610347-3"/>
    </source>
</evidence>
<keyword evidence="8" id="KW-0539">Nucleus</keyword>
<dbReference type="PANTHER" id="PTHR12415:SF0">
    <property type="entry name" value="TYROSYL-DNA PHOSPHODIESTERASE 1"/>
    <property type="match status" value="1"/>
</dbReference>
<feature type="compositionally biased region" description="Polar residues" evidence="12">
    <location>
        <begin position="30"/>
        <end position="39"/>
    </location>
</feature>
<gene>
    <name evidence="13" type="ORF">ALC60_11521</name>
</gene>
<organism evidence="13 14">
    <name type="scientific">Mycetomoellerius zeteki</name>
    <dbReference type="NCBI Taxonomy" id="64791"/>
    <lineage>
        <taxon>Eukaryota</taxon>
        <taxon>Metazoa</taxon>
        <taxon>Ecdysozoa</taxon>
        <taxon>Arthropoda</taxon>
        <taxon>Hexapoda</taxon>
        <taxon>Insecta</taxon>
        <taxon>Pterygota</taxon>
        <taxon>Neoptera</taxon>
        <taxon>Endopterygota</taxon>
        <taxon>Hymenoptera</taxon>
        <taxon>Apocrita</taxon>
        <taxon>Aculeata</taxon>
        <taxon>Formicoidea</taxon>
        <taxon>Formicidae</taxon>
        <taxon>Myrmicinae</taxon>
        <taxon>Mycetomoellerius</taxon>
    </lineage>
</organism>
<feature type="active site" description="Nucleophile" evidence="9">
    <location>
        <position position="222"/>
    </location>
</feature>
<keyword evidence="3" id="KW-0540">Nuclease</keyword>
<keyword evidence="4" id="KW-0227">DNA damage</keyword>
<comment type="similarity">
    <text evidence="2">Belongs to the tyrosyl-DNA phosphodiesterase family.</text>
</comment>
<name>A0A151WNZ6_9HYME</name>
<feature type="compositionally biased region" description="Basic and acidic residues" evidence="12">
    <location>
        <begin position="19"/>
        <end position="29"/>
    </location>
</feature>
<reference evidence="13 14" key="1">
    <citation type="submission" date="2015-09" db="EMBL/GenBank/DDBJ databases">
        <title>Trachymyrmex zeteki WGS genome.</title>
        <authorList>
            <person name="Nygaard S."/>
            <person name="Hu H."/>
            <person name="Boomsma J."/>
            <person name="Zhang G."/>
        </authorList>
    </citation>
    <scope>NUCLEOTIDE SEQUENCE [LARGE SCALE GENOMIC DNA]</scope>
    <source>
        <strain evidence="13">Tzet28-1</strain>
        <tissue evidence="13">Whole body</tissue>
    </source>
</reference>
<comment type="subcellular location">
    <subcellularLocation>
        <location evidence="1">Nucleus</location>
    </subcellularLocation>
</comment>
<evidence type="ECO:0000256" key="12">
    <source>
        <dbReference type="SAM" id="MobiDB-lite"/>
    </source>
</evidence>
<dbReference type="Gene3D" id="3.30.870.10">
    <property type="entry name" value="Endonuclease Chain A"/>
    <property type="match status" value="2"/>
</dbReference>
<dbReference type="PANTHER" id="PTHR12415">
    <property type="entry name" value="TYROSYL-DNA PHOSPHODIESTERASE 1"/>
    <property type="match status" value="1"/>
</dbReference>